<accession>A0A410MER6</accession>
<name>A0A410MER6_9BACI</name>
<protein>
    <recommendedName>
        <fullName evidence="5">NodB homology domain-containing protein</fullName>
    </recommendedName>
</protein>
<dbReference type="PROSITE" id="PS51677">
    <property type="entry name" value="NODB"/>
    <property type="match status" value="1"/>
</dbReference>
<gene>
    <name evidence="6" type="ORF">HLI_13805</name>
</gene>
<evidence type="ECO:0000256" key="3">
    <source>
        <dbReference type="SAM" id="MobiDB-lite"/>
    </source>
</evidence>
<organism evidence="6 7">
    <name type="scientific">Halobacillus litoralis</name>
    <dbReference type="NCBI Taxonomy" id="45668"/>
    <lineage>
        <taxon>Bacteria</taxon>
        <taxon>Bacillati</taxon>
        <taxon>Bacillota</taxon>
        <taxon>Bacilli</taxon>
        <taxon>Bacillales</taxon>
        <taxon>Bacillaceae</taxon>
        <taxon>Halobacillus</taxon>
    </lineage>
</organism>
<feature type="domain" description="NodB homology" evidence="5">
    <location>
        <begin position="270"/>
        <end position="443"/>
    </location>
</feature>
<dbReference type="CDD" id="cd10917">
    <property type="entry name" value="CE4_NodB_like_6s_7s"/>
    <property type="match status" value="1"/>
</dbReference>
<reference evidence="6 7" key="1">
    <citation type="submission" date="2018-01" db="EMBL/GenBank/DDBJ databases">
        <title>The whole genome sequencing and assembly of Halobacillus litoralis ERB031 strain.</title>
        <authorList>
            <person name="Lee S.-J."/>
            <person name="Park M.-K."/>
            <person name="Kim J.-Y."/>
            <person name="Lee Y.-J."/>
            <person name="Yi H."/>
            <person name="Bahn Y.-S."/>
            <person name="Kim J.F."/>
            <person name="Lee D.-W."/>
        </authorList>
    </citation>
    <scope>NUCLEOTIDE SEQUENCE [LARGE SCALE GENOMIC DNA]</scope>
    <source>
        <strain evidence="6 7">ERB 031</strain>
    </source>
</reference>
<proteinExistence type="predicted"/>
<keyword evidence="2" id="KW-0378">Hydrolase</keyword>
<evidence type="ECO:0000256" key="4">
    <source>
        <dbReference type="SAM" id="SignalP"/>
    </source>
</evidence>
<dbReference type="PANTHER" id="PTHR10587:SF133">
    <property type="entry name" value="CHITIN DEACETYLASE 1-RELATED"/>
    <property type="match status" value="1"/>
</dbReference>
<dbReference type="SUPFAM" id="SSF88713">
    <property type="entry name" value="Glycoside hydrolase/deacetylase"/>
    <property type="match status" value="1"/>
</dbReference>
<dbReference type="PROSITE" id="PS51257">
    <property type="entry name" value="PROKAR_LIPOPROTEIN"/>
    <property type="match status" value="1"/>
</dbReference>
<dbReference type="Gene3D" id="3.30.565.40">
    <property type="entry name" value="Fervidobacterium nodosum Rt17-B1 like"/>
    <property type="match status" value="1"/>
</dbReference>
<dbReference type="GO" id="GO:0005975">
    <property type="term" value="P:carbohydrate metabolic process"/>
    <property type="evidence" value="ECO:0007669"/>
    <property type="project" value="InterPro"/>
</dbReference>
<dbReference type="EMBL" id="CP026118">
    <property type="protein sequence ID" value="QAS53187.1"/>
    <property type="molecule type" value="Genomic_DNA"/>
</dbReference>
<evidence type="ECO:0000256" key="2">
    <source>
        <dbReference type="ARBA" id="ARBA00022801"/>
    </source>
</evidence>
<feature type="signal peptide" evidence="4">
    <location>
        <begin position="1"/>
        <end position="25"/>
    </location>
</feature>
<dbReference type="GO" id="GO:0046872">
    <property type="term" value="F:metal ion binding"/>
    <property type="evidence" value="ECO:0007669"/>
    <property type="project" value="UniProtKB-KW"/>
</dbReference>
<dbReference type="Proteomes" id="UP000287756">
    <property type="component" value="Chromosome"/>
</dbReference>
<dbReference type="InterPro" id="IPR011330">
    <property type="entry name" value="Glyco_hydro/deAcase_b/a-brl"/>
</dbReference>
<dbReference type="AlphaFoldDB" id="A0A410MER6"/>
<dbReference type="GO" id="GO:0016020">
    <property type="term" value="C:membrane"/>
    <property type="evidence" value="ECO:0007669"/>
    <property type="project" value="TreeGrafter"/>
</dbReference>
<keyword evidence="4" id="KW-0732">Signal</keyword>
<feature type="region of interest" description="Disordered" evidence="3">
    <location>
        <begin position="239"/>
        <end position="264"/>
    </location>
</feature>
<dbReference type="InterPro" id="IPR050248">
    <property type="entry name" value="Polysacc_deacetylase_ArnD"/>
</dbReference>
<sequence>MKQPILYMLLFTVLLSTGCSFIASANKDSEEPASSESPVYQVTMETDIVEYDEFHITIHYPQTPNNQMNQTIVDYVNQQKTYFKQESYNSIQEGQSNESHELHIDFEVLHQNQRFFVVRFKETMDIGKDNPITDQTIMNFDKKNGKRLEVGELFKDDVYYVDRLSELTIEKLEKGVEQGTVENSVVQPKPENYKHVALSGEGLVIYFNKDKRLPSSINLELEEVSSMMRSEYAEAIGELSNAKSKSSTPESASSTVTVEDSIDGDLDGNKRAAITFDDGPHPKVTAEILNLLDKYEAKATFFMIGKRVSYYPEVARDVADRGHEIGNHTWNHPRLNRLTSEQVDDQIESTQKIIKQVTGKEVGLIRLPFGEEPPLDYKNQLDAVPWTIYSEGWKDKEALEISQEILSQVEDGSIILLHELNNKTPETLELILKNLKHEGYDLVPVSKLEQDK</sequence>
<evidence type="ECO:0000256" key="1">
    <source>
        <dbReference type="ARBA" id="ARBA00022723"/>
    </source>
</evidence>
<dbReference type="KEGG" id="hli:HLI_13805"/>
<dbReference type="InterPro" id="IPR037126">
    <property type="entry name" value="PdaC/RsiV-like_sf"/>
</dbReference>
<feature type="compositionally biased region" description="Low complexity" evidence="3">
    <location>
        <begin position="242"/>
        <end position="259"/>
    </location>
</feature>
<feature type="chain" id="PRO_5039070258" description="NodB homology domain-containing protein" evidence="4">
    <location>
        <begin position="26"/>
        <end position="452"/>
    </location>
</feature>
<evidence type="ECO:0000259" key="5">
    <source>
        <dbReference type="PROSITE" id="PS51677"/>
    </source>
</evidence>
<dbReference type="PANTHER" id="PTHR10587">
    <property type="entry name" value="GLYCOSYL TRANSFERASE-RELATED"/>
    <property type="match status" value="1"/>
</dbReference>
<dbReference type="OrthoDB" id="9812065at2"/>
<dbReference type="InterPro" id="IPR002509">
    <property type="entry name" value="NODB_dom"/>
</dbReference>
<dbReference type="Pfam" id="PF01522">
    <property type="entry name" value="Polysacc_deac_1"/>
    <property type="match status" value="1"/>
</dbReference>
<dbReference type="Gene3D" id="3.90.640.20">
    <property type="entry name" value="Heat-shock cognate protein, ATPase"/>
    <property type="match status" value="1"/>
</dbReference>
<keyword evidence="1" id="KW-0479">Metal-binding</keyword>
<evidence type="ECO:0000313" key="6">
    <source>
        <dbReference type="EMBL" id="QAS53187.1"/>
    </source>
</evidence>
<dbReference type="Gene3D" id="3.20.20.370">
    <property type="entry name" value="Glycoside hydrolase/deacetylase"/>
    <property type="match status" value="1"/>
</dbReference>
<dbReference type="RefSeq" id="WP_128525465.1">
    <property type="nucleotide sequence ID" value="NZ_CP026118.1"/>
</dbReference>
<evidence type="ECO:0000313" key="7">
    <source>
        <dbReference type="Proteomes" id="UP000287756"/>
    </source>
</evidence>
<dbReference type="GO" id="GO:0016810">
    <property type="term" value="F:hydrolase activity, acting on carbon-nitrogen (but not peptide) bonds"/>
    <property type="evidence" value="ECO:0007669"/>
    <property type="project" value="InterPro"/>
</dbReference>